<feature type="region of interest" description="Disordered" evidence="1">
    <location>
        <begin position="223"/>
        <end position="258"/>
    </location>
</feature>
<feature type="compositionally biased region" description="Basic and acidic residues" evidence="1">
    <location>
        <begin position="223"/>
        <end position="234"/>
    </location>
</feature>
<dbReference type="GO" id="GO:0019901">
    <property type="term" value="F:protein kinase binding"/>
    <property type="evidence" value="ECO:0007669"/>
    <property type="project" value="InterPro"/>
</dbReference>
<dbReference type="Pfam" id="PF00134">
    <property type="entry name" value="Cyclin_N"/>
    <property type="match status" value="1"/>
</dbReference>
<dbReference type="AlphaFoldDB" id="A0AAD7AF93"/>
<dbReference type="PANTHER" id="PTHR15615">
    <property type="match status" value="1"/>
</dbReference>
<dbReference type="EMBL" id="JARIHO010000008">
    <property type="protein sequence ID" value="KAJ7356423.1"/>
    <property type="molecule type" value="Genomic_DNA"/>
</dbReference>
<feature type="region of interest" description="Disordered" evidence="1">
    <location>
        <begin position="1"/>
        <end position="40"/>
    </location>
</feature>
<proteinExistence type="predicted"/>
<feature type="compositionally biased region" description="Basic residues" evidence="1">
    <location>
        <begin position="313"/>
        <end position="332"/>
    </location>
</feature>
<evidence type="ECO:0000256" key="1">
    <source>
        <dbReference type="SAM" id="MobiDB-lite"/>
    </source>
</evidence>
<accession>A0AAD7AF93</accession>
<dbReference type="GO" id="GO:0005634">
    <property type="term" value="C:nucleus"/>
    <property type="evidence" value="ECO:0007669"/>
    <property type="project" value="TreeGrafter"/>
</dbReference>
<feature type="compositionally biased region" description="Low complexity" evidence="1">
    <location>
        <begin position="238"/>
        <end position="250"/>
    </location>
</feature>
<evidence type="ECO:0000313" key="3">
    <source>
        <dbReference type="EMBL" id="KAJ7356423.1"/>
    </source>
</evidence>
<reference evidence="3" key="1">
    <citation type="submission" date="2023-03" db="EMBL/GenBank/DDBJ databases">
        <title>Massive genome expansion in bonnet fungi (Mycena s.s.) driven by repeated elements and novel gene families across ecological guilds.</title>
        <authorList>
            <consortium name="Lawrence Berkeley National Laboratory"/>
            <person name="Harder C.B."/>
            <person name="Miyauchi S."/>
            <person name="Viragh M."/>
            <person name="Kuo A."/>
            <person name="Thoen E."/>
            <person name="Andreopoulos B."/>
            <person name="Lu D."/>
            <person name="Skrede I."/>
            <person name="Drula E."/>
            <person name="Henrissat B."/>
            <person name="Morin E."/>
            <person name="Kohler A."/>
            <person name="Barry K."/>
            <person name="LaButti K."/>
            <person name="Morin E."/>
            <person name="Salamov A."/>
            <person name="Lipzen A."/>
            <person name="Mereny Z."/>
            <person name="Hegedus B."/>
            <person name="Baldrian P."/>
            <person name="Stursova M."/>
            <person name="Weitz H."/>
            <person name="Taylor A."/>
            <person name="Grigoriev I.V."/>
            <person name="Nagy L.G."/>
            <person name="Martin F."/>
            <person name="Kauserud H."/>
        </authorList>
    </citation>
    <scope>NUCLEOTIDE SEQUENCE</scope>
    <source>
        <strain evidence="3">CBHHK002</strain>
    </source>
</reference>
<feature type="compositionally biased region" description="Low complexity" evidence="1">
    <location>
        <begin position="301"/>
        <end position="312"/>
    </location>
</feature>
<protein>
    <recommendedName>
        <fullName evidence="2">Cyclin N-terminal domain-containing protein</fullName>
    </recommendedName>
</protein>
<dbReference type="CDD" id="cd20557">
    <property type="entry name" value="CYCLIN_ScPCL1-like"/>
    <property type="match status" value="1"/>
</dbReference>
<evidence type="ECO:0000259" key="2">
    <source>
        <dbReference type="Pfam" id="PF00134"/>
    </source>
</evidence>
<evidence type="ECO:0000313" key="4">
    <source>
        <dbReference type="Proteomes" id="UP001218218"/>
    </source>
</evidence>
<dbReference type="GO" id="GO:0016538">
    <property type="term" value="F:cyclin-dependent protein serine/threonine kinase regulator activity"/>
    <property type="evidence" value="ECO:0007669"/>
    <property type="project" value="TreeGrafter"/>
</dbReference>
<keyword evidence="4" id="KW-1185">Reference proteome</keyword>
<dbReference type="SUPFAM" id="SSF47954">
    <property type="entry name" value="Cyclin-like"/>
    <property type="match status" value="1"/>
</dbReference>
<comment type="caution">
    <text evidence="3">The sequence shown here is derived from an EMBL/GenBank/DDBJ whole genome shotgun (WGS) entry which is preliminary data.</text>
</comment>
<organism evidence="3 4">
    <name type="scientific">Mycena albidolilacea</name>
    <dbReference type="NCBI Taxonomy" id="1033008"/>
    <lineage>
        <taxon>Eukaryota</taxon>
        <taxon>Fungi</taxon>
        <taxon>Dikarya</taxon>
        <taxon>Basidiomycota</taxon>
        <taxon>Agaricomycotina</taxon>
        <taxon>Agaricomycetes</taxon>
        <taxon>Agaricomycetidae</taxon>
        <taxon>Agaricales</taxon>
        <taxon>Marasmiineae</taxon>
        <taxon>Mycenaceae</taxon>
        <taxon>Mycena</taxon>
    </lineage>
</organism>
<dbReference type="Proteomes" id="UP001218218">
    <property type="component" value="Unassembled WGS sequence"/>
</dbReference>
<feature type="region of interest" description="Disordered" evidence="1">
    <location>
        <begin position="281"/>
        <end position="332"/>
    </location>
</feature>
<name>A0AAD7AF93_9AGAR</name>
<dbReference type="InterPro" id="IPR036915">
    <property type="entry name" value="Cyclin-like_sf"/>
</dbReference>
<dbReference type="InterPro" id="IPR006671">
    <property type="entry name" value="Cyclin_N"/>
</dbReference>
<dbReference type="Gene3D" id="1.10.472.10">
    <property type="entry name" value="Cyclin-like"/>
    <property type="match status" value="1"/>
</dbReference>
<feature type="domain" description="Cyclin N-terminal" evidence="2">
    <location>
        <begin position="91"/>
        <end position="183"/>
    </location>
</feature>
<dbReference type="GO" id="GO:0000307">
    <property type="term" value="C:cyclin-dependent protein kinase holoenzyme complex"/>
    <property type="evidence" value="ECO:0007669"/>
    <property type="project" value="TreeGrafter"/>
</dbReference>
<sequence>MNSPATSDSSSSSSSGSYSSWSPSSKSSSSSPVHPASLVDPSTHSPELMQLVDIDLSEPVIEYVVACVTETVNHAFGRPSTFRSPRSHKFTNFVSNILSRAEIAAPTLLVTLVYIARARSHLSIALEQWALERVFLGALIVASKYTQDSTLRNVHWAMVTGVFGKGDIGRMEREFLEVLDWELGVSEADVMAHHEGLAAAVAGKPWATPLPVLRVKKQRMVEAEAEEAHHHAVPELEPSSPHSSAGSFSPRTPISHDVSPLDIDMAMEGAASPTCTLVEPHPMDTDVVSPTMPVPAPTVPAPASTTVPSKKSTSARRPRSPPRPHQRAPGHARRKLCNLLHAFQHHHQTHHGHHHAVEVAA</sequence>
<dbReference type="InterPro" id="IPR013922">
    <property type="entry name" value="Cyclin_PHO80-like"/>
</dbReference>
<feature type="compositionally biased region" description="Low complexity" evidence="1">
    <location>
        <begin position="1"/>
        <end position="37"/>
    </location>
</feature>
<dbReference type="PANTHER" id="PTHR15615:SF10">
    <property type="entry name" value="PHO85 CYCLIN-2-RELATED"/>
    <property type="match status" value="1"/>
</dbReference>
<gene>
    <name evidence="3" type="ORF">DFH08DRAFT_735315</name>
</gene>